<comment type="caution">
    <text evidence="1">The sequence shown here is derived from an EMBL/GenBank/DDBJ whole genome shotgun (WGS) entry which is preliminary data.</text>
</comment>
<organism evidence="1 2">
    <name type="scientific">Aphanocapsa feldmannii 277cV</name>
    <dbReference type="NCBI Taxonomy" id="2507553"/>
    <lineage>
        <taxon>Bacteria</taxon>
        <taxon>Bacillati</taxon>
        <taxon>Cyanobacteriota</taxon>
        <taxon>Cyanophyceae</taxon>
        <taxon>Oscillatoriophycideae</taxon>
        <taxon>Chroococcales</taxon>
        <taxon>Microcystaceae</taxon>
        <taxon>Aphanocapsa</taxon>
    </lineage>
</organism>
<dbReference type="AlphaFoldDB" id="A0A524RQ05"/>
<protein>
    <submittedName>
        <fullName evidence="1">Lipopolysaccharide heptosyltransferase family protein</fullName>
    </submittedName>
</protein>
<dbReference type="GO" id="GO:0009244">
    <property type="term" value="P:lipopolysaccharide core region biosynthetic process"/>
    <property type="evidence" value="ECO:0007669"/>
    <property type="project" value="TreeGrafter"/>
</dbReference>
<dbReference type="GO" id="GO:0005829">
    <property type="term" value="C:cytosol"/>
    <property type="evidence" value="ECO:0007669"/>
    <property type="project" value="TreeGrafter"/>
</dbReference>
<dbReference type="EMBL" id="SRMO01000034">
    <property type="protein sequence ID" value="TGG94490.1"/>
    <property type="molecule type" value="Genomic_DNA"/>
</dbReference>
<sequence>MRVLALLPGSTETQLQAMPAMAAIAEQLGAGLQVACNASNVAAWKLLPAVEKCISFEFGDRWSMADWANLLGSIREPDFQVCLNFTSGPGYDLLLSMSHIPTRIGANGCANTEKVPAGAAGWACQQLEHYLRPIGVELDADVFRLSLPVAQLQSARDSLPSGDGPVLLLAPGGGSDDWSAERWQETAVAIRSKVPDARLVCPAGDNSASLQTADPKLTRAGDFQASAALVTAVDVVLTSDPVMAQLAVLTGTPLVALGMAEAGRLPQRDTIKALGNIAALDERGVLQALGVA</sequence>
<evidence type="ECO:0000313" key="2">
    <source>
        <dbReference type="Proteomes" id="UP000317990"/>
    </source>
</evidence>
<dbReference type="InterPro" id="IPR051199">
    <property type="entry name" value="LPS_LOS_Heptosyltrfase"/>
</dbReference>
<dbReference type="Gene3D" id="3.40.50.2000">
    <property type="entry name" value="Glycogen Phosphorylase B"/>
    <property type="match status" value="2"/>
</dbReference>
<dbReference type="PANTHER" id="PTHR30160">
    <property type="entry name" value="TETRAACYLDISACCHARIDE 4'-KINASE-RELATED"/>
    <property type="match status" value="1"/>
</dbReference>
<dbReference type="Proteomes" id="UP000317990">
    <property type="component" value="Unassembled WGS sequence"/>
</dbReference>
<name>A0A524RQ05_9CHRO</name>
<keyword evidence="1" id="KW-0808">Transferase</keyword>
<proteinExistence type="predicted"/>
<accession>A0A524RQ05</accession>
<dbReference type="GO" id="GO:0008713">
    <property type="term" value="F:ADP-heptose-lipopolysaccharide heptosyltransferase activity"/>
    <property type="evidence" value="ECO:0007669"/>
    <property type="project" value="TreeGrafter"/>
</dbReference>
<gene>
    <name evidence="1" type="ORF">ERJ67_02435</name>
</gene>
<dbReference type="PANTHER" id="PTHR30160:SF7">
    <property type="entry name" value="ADP-HEPTOSE--LPS HEPTOSYLTRANSFERASE 2"/>
    <property type="match status" value="1"/>
</dbReference>
<reference evidence="1 2" key="1">
    <citation type="journal article" date="2019" name="mSystems">
        <title>Life at home and on the roam: Genomic adaptions reflect the dual lifestyle of an intracellular, facultative symbiont.</title>
        <authorList>
            <person name="Burgsdorf I."/>
        </authorList>
    </citation>
    <scope>NUCLEOTIDE SEQUENCE [LARGE SCALE GENOMIC DNA]</scope>
    <source>
        <strain evidence="1">277cV</strain>
    </source>
</reference>
<evidence type="ECO:0000313" key="1">
    <source>
        <dbReference type="EMBL" id="TGG94490.1"/>
    </source>
</evidence>
<dbReference type="SUPFAM" id="SSF53756">
    <property type="entry name" value="UDP-Glycosyltransferase/glycogen phosphorylase"/>
    <property type="match status" value="1"/>
</dbReference>